<sequence length="232" mass="25742">MSCYDVYDMLHAMDGRSPDCLSVSFRYTKDQIVLGIPLGSPKTRYVPTGSQIARVQECASSGVKVEESWQATEKDRGMPYRDSVLLPRLSLGRYEAVGCLRKTVGVIGGKDLPAEPSEEEFRLGDESSPCDSVIIPDGAPLSAYQYFENTHTTDTRKPAFRWLGVRGKVKNEPTLLPESKKRAFGTQFGPFALVTVAKVGVLDNNNVRQTHDWESLSSTFCLQYHNQGKSPN</sequence>
<dbReference type="Proteomes" id="UP000321947">
    <property type="component" value="Unassembled WGS sequence"/>
</dbReference>
<name>A0A5A7VCW7_CUCMM</name>
<dbReference type="STRING" id="1194695.A0A5A7VCW7"/>
<reference evidence="3 4" key="1">
    <citation type="submission" date="2019-08" db="EMBL/GenBank/DDBJ databases">
        <title>Draft genome sequences of two oriental melons (Cucumis melo L. var makuwa).</title>
        <authorList>
            <person name="Kwon S.-Y."/>
        </authorList>
    </citation>
    <scope>NUCLEOTIDE SEQUENCE [LARGE SCALE GENOMIC DNA]</scope>
    <source>
        <strain evidence="4">cv. Chang Bougi</strain>
        <strain evidence="3">cv. SW 3</strain>
        <tissue evidence="1">Leaf</tissue>
    </source>
</reference>
<evidence type="ECO:0000313" key="4">
    <source>
        <dbReference type="Proteomes" id="UP000321947"/>
    </source>
</evidence>
<dbReference type="EMBL" id="SSTD01007659">
    <property type="protein sequence ID" value="TYK18596.1"/>
    <property type="molecule type" value="Genomic_DNA"/>
</dbReference>
<dbReference type="OrthoDB" id="5318at2759"/>
<organism evidence="1 3">
    <name type="scientific">Cucumis melo var. makuwa</name>
    <name type="common">Oriental melon</name>
    <dbReference type="NCBI Taxonomy" id="1194695"/>
    <lineage>
        <taxon>Eukaryota</taxon>
        <taxon>Viridiplantae</taxon>
        <taxon>Streptophyta</taxon>
        <taxon>Embryophyta</taxon>
        <taxon>Tracheophyta</taxon>
        <taxon>Spermatophyta</taxon>
        <taxon>Magnoliopsida</taxon>
        <taxon>eudicotyledons</taxon>
        <taxon>Gunneridae</taxon>
        <taxon>Pentapetalae</taxon>
        <taxon>rosids</taxon>
        <taxon>fabids</taxon>
        <taxon>Cucurbitales</taxon>
        <taxon>Cucurbitaceae</taxon>
        <taxon>Benincaseae</taxon>
        <taxon>Cucumis</taxon>
    </lineage>
</organism>
<evidence type="ECO:0000313" key="1">
    <source>
        <dbReference type="EMBL" id="KAA0064226.1"/>
    </source>
</evidence>
<dbReference type="AlphaFoldDB" id="A0A5A7VCW7"/>
<protein>
    <submittedName>
        <fullName evidence="1">Kinesin-4-like isoform X1</fullName>
    </submittedName>
</protein>
<accession>A0A5A7VCW7</accession>
<evidence type="ECO:0000313" key="2">
    <source>
        <dbReference type="EMBL" id="TYK18596.1"/>
    </source>
</evidence>
<gene>
    <name evidence="2" type="ORF">E5676_scaffold119G001260</name>
    <name evidence="1" type="ORF">E6C27_scaffold548G001770</name>
</gene>
<evidence type="ECO:0000313" key="3">
    <source>
        <dbReference type="Proteomes" id="UP000321393"/>
    </source>
</evidence>
<dbReference type="Proteomes" id="UP000321393">
    <property type="component" value="Unassembled WGS sequence"/>
</dbReference>
<comment type="caution">
    <text evidence="1">The sequence shown here is derived from an EMBL/GenBank/DDBJ whole genome shotgun (WGS) entry which is preliminary data.</text>
</comment>
<dbReference type="EMBL" id="SSTE01001908">
    <property type="protein sequence ID" value="KAA0064226.1"/>
    <property type="molecule type" value="Genomic_DNA"/>
</dbReference>
<proteinExistence type="predicted"/>